<geneLocation type="mitochondrion" evidence="1"/>
<dbReference type="EMBL" id="LKAM01000007">
    <property type="protein sequence ID" value="KUM47268.1"/>
    <property type="molecule type" value="Genomic_DNA"/>
</dbReference>
<keyword evidence="1" id="KW-0496">Mitochondrion</keyword>
<name>A0A124GN01_PICGL</name>
<dbReference type="AlphaFoldDB" id="A0A124GN01"/>
<gene>
    <name evidence="1" type="ORF">ABT39_MTgene5453</name>
</gene>
<organism evidence="1">
    <name type="scientific">Picea glauca</name>
    <name type="common">White spruce</name>
    <name type="synonym">Pinus glauca</name>
    <dbReference type="NCBI Taxonomy" id="3330"/>
    <lineage>
        <taxon>Eukaryota</taxon>
        <taxon>Viridiplantae</taxon>
        <taxon>Streptophyta</taxon>
        <taxon>Embryophyta</taxon>
        <taxon>Tracheophyta</taxon>
        <taxon>Spermatophyta</taxon>
        <taxon>Pinopsida</taxon>
        <taxon>Pinidae</taxon>
        <taxon>Conifers I</taxon>
        <taxon>Pinales</taxon>
        <taxon>Pinaceae</taxon>
        <taxon>Picea</taxon>
    </lineage>
</organism>
<comment type="caution">
    <text evidence="1">The sequence shown here is derived from an EMBL/GenBank/DDBJ whole genome shotgun (WGS) entry which is preliminary data.</text>
</comment>
<protein>
    <submittedName>
        <fullName evidence="1">Uncharacterized protein</fullName>
    </submittedName>
</protein>
<evidence type="ECO:0000313" key="1">
    <source>
        <dbReference type="EMBL" id="KUM47268.1"/>
    </source>
</evidence>
<proteinExistence type="predicted"/>
<sequence length="103" mass="11696">MSTNEGHGTLSSETFSIRFSYPQHLLRDKMSMYLGFSFPAVPPPAEDELDQTDELERKCYSFAPWIHSRGIGIKTFHGEPAGRDIKLHLFLKTSEGILLKLIN</sequence>
<accession>A0A124GN01</accession>
<reference evidence="1" key="1">
    <citation type="journal article" date="2015" name="Genome Biol. Evol.">
        <title>Organellar Genomes of White Spruce (Picea glauca): Assembly and Annotation.</title>
        <authorList>
            <person name="Jackman S.D."/>
            <person name="Warren R.L."/>
            <person name="Gibb E.A."/>
            <person name="Vandervalk B.P."/>
            <person name="Mohamadi H."/>
            <person name="Chu J."/>
            <person name="Raymond A."/>
            <person name="Pleasance S."/>
            <person name="Coope R."/>
            <person name="Wildung M.R."/>
            <person name="Ritland C.E."/>
            <person name="Bousquet J."/>
            <person name="Jones S.J."/>
            <person name="Bohlmann J."/>
            <person name="Birol I."/>
        </authorList>
    </citation>
    <scope>NUCLEOTIDE SEQUENCE [LARGE SCALE GENOMIC DNA]</scope>
    <source>
        <tissue evidence="1">Flushing bud</tissue>
    </source>
</reference>